<evidence type="ECO:0000256" key="2">
    <source>
        <dbReference type="ARBA" id="ARBA00022723"/>
    </source>
</evidence>
<dbReference type="GO" id="GO:0006526">
    <property type="term" value="P:L-arginine biosynthetic process"/>
    <property type="evidence" value="ECO:0007669"/>
    <property type="project" value="TreeGrafter"/>
</dbReference>
<evidence type="ECO:0000256" key="5">
    <source>
        <dbReference type="ARBA" id="ARBA00023285"/>
    </source>
</evidence>
<dbReference type="EMBL" id="JRMP02000030">
    <property type="protein sequence ID" value="TLD91658.1"/>
    <property type="molecule type" value="Genomic_DNA"/>
</dbReference>
<dbReference type="Proteomes" id="UP000029714">
    <property type="component" value="Unassembled WGS sequence"/>
</dbReference>
<name>A0A347VMI1_9HELI</name>
<feature type="compositionally biased region" description="Polar residues" evidence="6">
    <location>
        <begin position="1"/>
        <end position="29"/>
    </location>
</feature>
<dbReference type="Pfam" id="PF07687">
    <property type="entry name" value="M20_dimer"/>
    <property type="match status" value="1"/>
</dbReference>
<evidence type="ECO:0000313" key="8">
    <source>
        <dbReference type="EMBL" id="MWV70091.1"/>
    </source>
</evidence>
<dbReference type="InterPro" id="IPR001261">
    <property type="entry name" value="ArgE/DapE_CS"/>
</dbReference>
<reference evidence="9 10" key="2">
    <citation type="journal article" date="2016" name="Infect. Immun.">
        <title>Helicobacter saguini, a Novel Helicobacter Isolated from Cotton-Top Tamarins with Ulcerative Colitis, Has Proinflammatory Properties and Induces Typhlocolitis and Dysplasia in Gnotobiotic IL-10-/- Mice.</title>
        <authorList>
            <person name="Shen Z."/>
            <person name="Mannion A."/>
            <person name="Whary M.T."/>
            <person name="Muthupalani S."/>
            <person name="Sheh A."/>
            <person name="Feng Y."/>
            <person name="Gong G."/>
            <person name="Vandamme P."/>
            <person name="Holcombe H.R."/>
            <person name="Paster B.J."/>
            <person name="Fox J.G."/>
        </authorList>
    </citation>
    <scope>NUCLEOTIDE SEQUENCE [LARGE SCALE GENOMIC DNA]</scope>
    <source>
        <strain evidence="9 10">MIT 97-6194</strain>
    </source>
</reference>
<dbReference type="EMBL" id="QBIU01000002">
    <property type="protein sequence ID" value="MWV70091.1"/>
    <property type="molecule type" value="Genomic_DNA"/>
</dbReference>
<evidence type="ECO:0000259" key="7">
    <source>
        <dbReference type="Pfam" id="PF07687"/>
    </source>
</evidence>
<reference evidence="9 10" key="1">
    <citation type="journal article" date="2014" name="Genome Announc.">
        <title>Draft genome sequences of eight enterohepatic helicobacter species isolated from both laboratory and wild rodents.</title>
        <authorList>
            <person name="Sheh A."/>
            <person name="Shen Z."/>
            <person name="Fox J.G."/>
        </authorList>
    </citation>
    <scope>NUCLEOTIDE SEQUENCE [LARGE SCALE GENOMIC DNA]</scope>
    <source>
        <strain evidence="9 10">MIT 97-6194</strain>
    </source>
</reference>
<evidence type="ECO:0000256" key="3">
    <source>
        <dbReference type="ARBA" id="ARBA00022801"/>
    </source>
</evidence>
<dbReference type="Pfam" id="PF01546">
    <property type="entry name" value="Peptidase_M20"/>
    <property type="match status" value="1"/>
</dbReference>
<feature type="compositionally biased region" description="Polar residues" evidence="6">
    <location>
        <begin position="50"/>
        <end position="69"/>
    </location>
</feature>
<dbReference type="PANTHER" id="PTHR43808">
    <property type="entry name" value="ACETYLORNITHINE DEACETYLASE"/>
    <property type="match status" value="1"/>
</dbReference>
<dbReference type="InterPro" id="IPR011650">
    <property type="entry name" value="Peptidase_M20_dimer"/>
</dbReference>
<dbReference type="AlphaFoldDB" id="A0A347VMI1"/>
<evidence type="ECO:0000313" key="9">
    <source>
        <dbReference type="EMBL" id="TLD91658.1"/>
    </source>
</evidence>
<reference evidence="9" key="3">
    <citation type="submission" date="2018-04" db="EMBL/GenBank/DDBJ databases">
        <authorList>
            <person name="Sheh A."/>
            <person name="Shen Z."/>
            <person name="Mannion A.J."/>
            <person name="Fox J.G."/>
        </authorList>
    </citation>
    <scope>NUCLEOTIDE SEQUENCE</scope>
    <source>
        <strain evidence="9">MIT 97-6194</strain>
    </source>
</reference>
<keyword evidence="2" id="KW-0479">Metal-binding</keyword>
<comment type="cofactor">
    <cofactor evidence="1">
        <name>Zn(2+)</name>
        <dbReference type="ChEBI" id="CHEBI:29105"/>
    </cofactor>
</comment>
<organism evidence="9 10">
    <name type="scientific">Helicobacter saguini</name>
    <dbReference type="NCBI Taxonomy" id="1548018"/>
    <lineage>
        <taxon>Bacteria</taxon>
        <taxon>Pseudomonadati</taxon>
        <taxon>Campylobacterota</taxon>
        <taxon>Epsilonproteobacteria</taxon>
        <taxon>Campylobacterales</taxon>
        <taxon>Helicobacteraceae</taxon>
        <taxon>Helicobacter</taxon>
    </lineage>
</organism>
<dbReference type="SUPFAM" id="SSF55031">
    <property type="entry name" value="Bacterial exopeptidase dimerisation domain"/>
    <property type="match status" value="1"/>
</dbReference>
<comment type="caution">
    <text evidence="9">The sequence shown here is derived from an EMBL/GenBank/DDBJ whole genome shotgun (WGS) entry which is preliminary data.</text>
</comment>
<dbReference type="SUPFAM" id="SSF53187">
    <property type="entry name" value="Zn-dependent exopeptidases"/>
    <property type="match status" value="1"/>
</dbReference>
<dbReference type="EC" id="3.5.1.18" evidence="9"/>
<dbReference type="NCBIfam" id="NF009557">
    <property type="entry name" value="PRK13009.1"/>
    <property type="match status" value="1"/>
</dbReference>
<evidence type="ECO:0000256" key="4">
    <source>
        <dbReference type="ARBA" id="ARBA00022833"/>
    </source>
</evidence>
<sequence length="381" mass="41869">MQENIESSLQDSMDITNVTSKRNTINSEILESKNIESSLQDSKQKDSKNTESQSQDSIKTDSKNLSPTHHPTHNKDFKNLNAAYRPIFNKEENKKLFLYGRGSQDMKGGIACFLQAIINNLDSIKKGEKIISILLTSDEEGDGIYGTRYMLEVLKEKNLLPHYAIVAEPTSEKKSGDTIKVGRRGSINGKITIKGKQGHVAYPEKCVNPLELLGAKLGKLAGVNLDSGDANFAPSKLVITDIRGGIEAVNVTPAELKIMFNVRNSTLSDVDSVKGYIESVLKGVPHELSLKQTSKSFVAKKDSKLVKLLEKSVVETQGFKPTLSTSGGTSDARFFSEYGVEVAEVGVCNDRIHAVNERVALSDIESLRQIFECVINSLEML</sequence>
<dbReference type="GO" id="GO:0009014">
    <property type="term" value="F:succinyl-diaminopimelate desuccinylase activity"/>
    <property type="evidence" value="ECO:0007669"/>
    <property type="project" value="UniProtKB-EC"/>
</dbReference>
<accession>A0A347VMI1</accession>
<keyword evidence="10" id="KW-1185">Reference proteome</keyword>
<proteinExistence type="predicted"/>
<dbReference type="GO" id="GO:0046872">
    <property type="term" value="F:metal ion binding"/>
    <property type="evidence" value="ECO:0007669"/>
    <property type="project" value="UniProtKB-KW"/>
</dbReference>
<dbReference type="Proteomes" id="UP000477070">
    <property type="component" value="Unassembled WGS sequence"/>
</dbReference>
<dbReference type="GO" id="GO:0008777">
    <property type="term" value="F:acetylornithine deacetylase activity"/>
    <property type="evidence" value="ECO:0007669"/>
    <property type="project" value="TreeGrafter"/>
</dbReference>
<gene>
    <name evidence="8" type="primary">dapE</name>
    <name evidence="8" type="ORF">DCO61_08800</name>
    <name evidence="9" type="ORF">LS64_011510</name>
</gene>
<protein>
    <submittedName>
        <fullName evidence="9">Succinyl-diaminopimelate desuccinylase</fullName>
        <ecNumber evidence="9">3.5.1.18</ecNumber>
    </submittedName>
</protein>
<feature type="domain" description="Peptidase M20 dimerisation" evidence="7">
    <location>
        <begin position="181"/>
        <end position="282"/>
    </location>
</feature>
<evidence type="ECO:0000313" key="10">
    <source>
        <dbReference type="Proteomes" id="UP000029714"/>
    </source>
</evidence>
<evidence type="ECO:0000256" key="1">
    <source>
        <dbReference type="ARBA" id="ARBA00001947"/>
    </source>
</evidence>
<keyword evidence="3 9" id="KW-0378">Hydrolase</keyword>
<dbReference type="InterPro" id="IPR002933">
    <property type="entry name" value="Peptidase_M20"/>
</dbReference>
<dbReference type="InterPro" id="IPR036264">
    <property type="entry name" value="Bact_exopeptidase_dim_dom"/>
</dbReference>
<evidence type="ECO:0000256" key="6">
    <source>
        <dbReference type="SAM" id="MobiDB-lite"/>
    </source>
</evidence>
<feature type="region of interest" description="Disordered" evidence="6">
    <location>
        <begin position="1"/>
        <end position="78"/>
    </location>
</feature>
<keyword evidence="5" id="KW-0170">Cobalt</keyword>
<dbReference type="OrthoDB" id="5486471at2"/>
<dbReference type="Gene3D" id="3.40.630.10">
    <property type="entry name" value="Zn peptidases"/>
    <property type="match status" value="1"/>
</dbReference>
<dbReference type="PROSITE" id="PS00759">
    <property type="entry name" value="ARGE_DAPE_CPG2_2"/>
    <property type="match status" value="1"/>
</dbReference>
<keyword evidence="4" id="KW-0862">Zinc</keyword>
<evidence type="ECO:0000313" key="11">
    <source>
        <dbReference type="Proteomes" id="UP000477070"/>
    </source>
</evidence>
<reference evidence="8 11" key="4">
    <citation type="submission" date="2019-12" db="EMBL/GenBank/DDBJ databases">
        <title>Multi-Generational Helicobacter saguini Isolates.</title>
        <authorList>
            <person name="Mannion A."/>
            <person name="Shen Z."/>
            <person name="Fox J.G."/>
        </authorList>
    </citation>
    <scope>NUCLEOTIDE SEQUENCE [LARGE SCALE GENOMIC DNA]</scope>
    <source>
        <strain evidence="8">16-048</strain>
        <strain evidence="11">16-048 (F4)</strain>
    </source>
</reference>
<dbReference type="PANTHER" id="PTHR43808:SF31">
    <property type="entry name" value="N-ACETYL-L-CITRULLINE DEACETYLASE"/>
    <property type="match status" value="1"/>
</dbReference>
<dbReference type="InterPro" id="IPR050072">
    <property type="entry name" value="Peptidase_M20A"/>
</dbReference>
<dbReference type="Gene3D" id="3.30.70.360">
    <property type="match status" value="1"/>
</dbReference>